<dbReference type="Proteomes" id="UP000271098">
    <property type="component" value="Unassembled WGS sequence"/>
</dbReference>
<feature type="compositionally biased region" description="Basic and acidic residues" evidence="1">
    <location>
        <begin position="29"/>
        <end position="43"/>
    </location>
</feature>
<evidence type="ECO:0000256" key="1">
    <source>
        <dbReference type="SAM" id="MobiDB-lite"/>
    </source>
</evidence>
<dbReference type="AlphaFoldDB" id="A0A183EQF4"/>
<protein>
    <submittedName>
        <fullName evidence="2 4">Uncharacterized protein</fullName>
    </submittedName>
</protein>
<proteinExistence type="predicted"/>
<evidence type="ECO:0000313" key="3">
    <source>
        <dbReference type="Proteomes" id="UP000271098"/>
    </source>
</evidence>
<reference evidence="4" key="1">
    <citation type="submission" date="2016-06" db="UniProtKB">
        <authorList>
            <consortium name="WormBaseParasite"/>
        </authorList>
    </citation>
    <scope>IDENTIFICATION</scope>
</reference>
<name>A0A183EQF4_9BILA</name>
<accession>A0A183EQF4</accession>
<dbReference type="OrthoDB" id="10028342at2759"/>
<sequence>MIAVNGERHHSPSVPENKKPLWSPFVRQRSPEIKNVGMEEKKPTGSPVNSIGSQSDWKRSRPKRGQYRYHHLHAAVEKVYEMSEIWNRRVEGFDFMFPA</sequence>
<keyword evidence="3" id="KW-1185">Reference proteome</keyword>
<evidence type="ECO:0000313" key="4">
    <source>
        <dbReference type="WBParaSite" id="GPUH_0002322401-mRNA-1"/>
    </source>
</evidence>
<organism evidence="4">
    <name type="scientific">Gongylonema pulchrum</name>
    <dbReference type="NCBI Taxonomy" id="637853"/>
    <lineage>
        <taxon>Eukaryota</taxon>
        <taxon>Metazoa</taxon>
        <taxon>Ecdysozoa</taxon>
        <taxon>Nematoda</taxon>
        <taxon>Chromadorea</taxon>
        <taxon>Rhabditida</taxon>
        <taxon>Spirurina</taxon>
        <taxon>Spiruromorpha</taxon>
        <taxon>Spiruroidea</taxon>
        <taxon>Gongylonematidae</taxon>
        <taxon>Gongylonema</taxon>
    </lineage>
</organism>
<gene>
    <name evidence="2" type="ORF">GPUH_LOCUS23195</name>
</gene>
<dbReference type="WBParaSite" id="GPUH_0002322401-mRNA-1">
    <property type="protein sequence ID" value="GPUH_0002322401-mRNA-1"/>
    <property type="gene ID" value="GPUH_0002322401"/>
</dbReference>
<feature type="region of interest" description="Disordered" evidence="1">
    <location>
        <begin position="1"/>
        <end position="64"/>
    </location>
</feature>
<reference evidence="2 3" key="2">
    <citation type="submission" date="2018-11" db="EMBL/GenBank/DDBJ databases">
        <authorList>
            <consortium name="Pathogen Informatics"/>
        </authorList>
    </citation>
    <scope>NUCLEOTIDE SEQUENCE [LARGE SCALE GENOMIC DNA]</scope>
</reference>
<dbReference type="EMBL" id="UYRT01097098">
    <property type="protein sequence ID" value="VDN41131.1"/>
    <property type="molecule type" value="Genomic_DNA"/>
</dbReference>
<feature type="compositionally biased region" description="Polar residues" evidence="1">
    <location>
        <begin position="46"/>
        <end position="55"/>
    </location>
</feature>
<feature type="compositionally biased region" description="Basic and acidic residues" evidence="1">
    <location>
        <begin position="1"/>
        <end position="10"/>
    </location>
</feature>
<evidence type="ECO:0000313" key="2">
    <source>
        <dbReference type="EMBL" id="VDN41131.1"/>
    </source>
</evidence>